<reference evidence="1" key="1">
    <citation type="submission" date="2018-10" db="EMBL/GenBank/DDBJ databases">
        <title>Hidden diversity of soil giant viruses.</title>
        <authorList>
            <person name="Schulz F."/>
            <person name="Alteio L."/>
            <person name="Goudeau D."/>
            <person name="Ryan E.M."/>
            <person name="Malmstrom R.R."/>
            <person name="Blanchard J."/>
            <person name="Woyke T."/>
        </authorList>
    </citation>
    <scope>NUCLEOTIDE SEQUENCE</scope>
    <source>
        <strain evidence="1">TEV1</strain>
    </source>
</reference>
<dbReference type="EMBL" id="MK071979">
    <property type="protein sequence ID" value="AYV75182.1"/>
    <property type="molecule type" value="Genomic_DNA"/>
</dbReference>
<name>A0A3G4ZK24_9VIRU</name>
<gene>
    <name evidence="1" type="ORF">Terrestrivirus1_56</name>
</gene>
<proteinExistence type="predicted"/>
<organism evidence="1">
    <name type="scientific">Terrestrivirus sp</name>
    <dbReference type="NCBI Taxonomy" id="2487775"/>
    <lineage>
        <taxon>Viruses</taxon>
        <taxon>Varidnaviria</taxon>
        <taxon>Bamfordvirae</taxon>
        <taxon>Nucleocytoviricota</taxon>
        <taxon>Megaviricetes</taxon>
        <taxon>Imitervirales</taxon>
        <taxon>Mimiviridae</taxon>
        <taxon>Klosneuvirinae</taxon>
    </lineage>
</organism>
<sequence length="167" mass="19090">MYNNYQIKSKFSEVVENGQFFFPAYSHYGTKTNVVCDRCKKTNLVSCIGYDTLDLCLPCAGTVTEMLSKNIVNPISIPIPPIGSLTKMEQNSFKPVILTEMQQNMFKSKSNPLTRMQQSIFDTDNNNDDESNLTFMMQSMFNPNERGGNNVVRDRERTYMAQGMFNN</sequence>
<protein>
    <submittedName>
        <fullName evidence="1">Uncharacterized protein</fullName>
    </submittedName>
</protein>
<evidence type="ECO:0000313" key="1">
    <source>
        <dbReference type="EMBL" id="AYV75182.1"/>
    </source>
</evidence>
<accession>A0A3G4ZK24</accession>